<dbReference type="InterPro" id="IPR052173">
    <property type="entry name" value="Beta-lactam_resp_regulator"/>
</dbReference>
<evidence type="ECO:0000313" key="4">
    <source>
        <dbReference type="Proteomes" id="UP001596091"/>
    </source>
</evidence>
<comment type="caution">
    <text evidence="3">The sequence shown here is derived from an EMBL/GenBank/DDBJ whole genome shotgun (WGS) entry which is preliminary data.</text>
</comment>
<feature type="transmembrane region" description="Helical" evidence="1">
    <location>
        <begin position="315"/>
        <end position="335"/>
    </location>
</feature>
<name>A0ABW1EGH3_9BACT</name>
<organism evidence="3 4">
    <name type="scientific">Acidicapsa dinghuensis</name>
    <dbReference type="NCBI Taxonomy" id="2218256"/>
    <lineage>
        <taxon>Bacteria</taxon>
        <taxon>Pseudomonadati</taxon>
        <taxon>Acidobacteriota</taxon>
        <taxon>Terriglobia</taxon>
        <taxon>Terriglobales</taxon>
        <taxon>Acidobacteriaceae</taxon>
        <taxon>Acidicapsa</taxon>
    </lineage>
</organism>
<dbReference type="PANTHER" id="PTHR34978">
    <property type="entry name" value="POSSIBLE SENSOR-TRANSDUCER PROTEIN BLAR"/>
    <property type="match status" value="1"/>
</dbReference>
<gene>
    <name evidence="3" type="ORF">ACFPT7_12230</name>
</gene>
<evidence type="ECO:0000259" key="2">
    <source>
        <dbReference type="Pfam" id="PF05569"/>
    </source>
</evidence>
<dbReference type="EMBL" id="JBHSPH010000003">
    <property type="protein sequence ID" value="MFC5863064.1"/>
    <property type="molecule type" value="Genomic_DNA"/>
</dbReference>
<sequence length="429" mass="47931">MTAAAWSLIHLLWQQTLLALALAAALKIAEKHTANLRYLLCCTALCIVVLCPFLTWATFDLWPSHTIHEQSTAGLDSTGLAIHSETQTTAHTTLPAALTLLIAWINYRIATILILWSIGVLLITARILTSLYAVHRLRTTQISPAPDRLQSVLRQLVHRLGIATPIQLLISSGTTTPAVVGWQKPAILLPSTFLDGLSPQQEQVILIHELAHIQRHDYLVNLLQSIVEALFFYHPATWWLSRQIRREREFCCDETAANLSESALVYAKALTILEERRLPAKPQLSLGVHGGDLSMRIKHLFKQSPKASLDRKSGISLAILGMLTLAAVTILSITATNRVNAQATATMQQSQFKPLSAASYPPNMDCSYYGWKDKKFVPQDGLCEASSTEPETYLCRQKDGEKQSQIQSGCKWKVQRMQEWQRQQQNQSK</sequence>
<feature type="transmembrane region" description="Helical" evidence="1">
    <location>
        <begin position="38"/>
        <end position="59"/>
    </location>
</feature>
<proteinExistence type="predicted"/>
<feature type="transmembrane region" description="Helical" evidence="1">
    <location>
        <begin position="6"/>
        <end position="26"/>
    </location>
</feature>
<dbReference type="InterPro" id="IPR008756">
    <property type="entry name" value="Peptidase_M56"/>
</dbReference>
<keyword evidence="1" id="KW-0472">Membrane</keyword>
<evidence type="ECO:0000313" key="3">
    <source>
        <dbReference type="EMBL" id="MFC5863064.1"/>
    </source>
</evidence>
<protein>
    <submittedName>
        <fullName evidence="3">M56 family metallopeptidase</fullName>
    </submittedName>
</protein>
<dbReference type="PANTHER" id="PTHR34978:SF3">
    <property type="entry name" value="SLR0241 PROTEIN"/>
    <property type="match status" value="1"/>
</dbReference>
<accession>A0ABW1EGH3</accession>
<keyword evidence="4" id="KW-1185">Reference proteome</keyword>
<dbReference type="CDD" id="cd07341">
    <property type="entry name" value="M56_BlaR1_MecR1_like"/>
    <property type="match status" value="1"/>
</dbReference>
<dbReference type="Pfam" id="PF05569">
    <property type="entry name" value="Peptidase_M56"/>
    <property type="match status" value="1"/>
</dbReference>
<feature type="domain" description="Peptidase M56" evidence="2">
    <location>
        <begin position="82"/>
        <end position="273"/>
    </location>
</feature>
<keyword evidence="1" id="KW-0812">Transmembrane</keyword>
<reference evidence="4" key="1">
    <citation type="journal article" date="2019" name="Int. J. Syst. Evol. Microbiol.">
        <title>The Global Catalogue of Microorganisms (GCM) 10K type strain sequencing project: providing services to taxonomists for standard genome sequencing and annotation.</title>
        <authorList>
            <consortium name="The Broad Institute Genomics Platform"/>
            <consortium name="The Broad Institute Genome Sequencing Center for Infectious Disease"/>
            <person name="Wu L."/>
            <person name="Ma J."/>
        </authorList>
    </citation>
    <scope>NUCLEOTIDE SEQUENCE [LARGE SCALE GENOMIC DNA]</scope>
    <source>
        <strain evidence="4">JCM 4087</strain>
    </source>
</reference>
<evidence type="ECO:0000256" key="1">
    <source>
        <dbReference type="SAM" id="Phobius"/>
    </source>
</evidence>
<dbReference type="Proteomes" id="UP001596091">
    <property type="component" value="Unassembled WGS sequence"/>
</dbReference>
<dbReference type="RefSeq" id="WP_263339408.1">
    <property type="nucleotide sequence ID" value="NZ_JAGSYH010000005.1"/>
</dbReference>
<feature type="transmembrane region" description="Helical" evidence="1">
    <location>
        <begin position="105"/>
        <end position="128"/>
    </location>
</feature>
<dbReference type="Gene3D" id="3.30.2010.10">
    <property type="entry name" value="Metalloproteases ('zincins'), catalytic domain"/>
    <property type="match status" value="1"/>
</dbReference>
<keyword evidence="1" id="KW-1133">Transmembrane helix</keyword>